<proteinExistence type="inferred from homology"/>
<dbReference type="PANTHER" id="PTHR47272">
    <property type="entry name" value="DDE_TNP_1_7 DOMAIN-CONTAINING PROTEIN"/>
    <property type="match status" value="1"/>
</dbReference>
<evidence type="ECO:0000313" key="7">
    <source>
        <dbReference type="EMBL" id="RXM27140.1"/>
    </source>
</evidence>
<evidence type="ECO:0000313" key="8">
    <source>
        <dbReference type="Proteomes" id="UP000289886"/>
    </source>
</evidence>
<dbReference type="PANTHER" id="PTHR47272:SF1">
    <property type="entry name" value="PIGGYBAC TRANSPOSABLE ELEMENT-DERIVED PROTEIN 3-LIKE"/>
    <property type="match status" value="1"/>
</dbReference>
<dbReference type="EMBL" id="SCEB01215893">
    <property type="protein sequence ID" value="RXM27140.1"/>
    <property type="molecule type" value="Genomic_DNA"/>
</dbReference>
<dbReference type="Pfam" id="PF15129">
    <property type="entry name" value="ALKL1_2"/>
    <property type="match status" value="1"/>
</dbReference>
<sequence length="509" mass="59451">MNGLRSPLFLGLVFIMCTAGYCKEGTEHRDMRDSKTLLNLIMETVNQLKKHSSQDVENSVQYLTKQNNYTFDPKGVHNYKSYNEDQRVEIFPRDLRTKEKFLNHLTGPLYFSPKCTKHFHRLYHNTRDCTIPASKELEQFLGIVLYMSLFGLPATRLFWCSFSRVTQVADTLPLTRWEAIKRFLHFNDNNAQPGREEGNFDELYKIRPLITHLVSKMNAIPMSEKLSVDEQMVPFKGRRRLKQYLPMKLRKWGYKVMVLAGSDGISHNFEVYTGKVLQPPELADVGASGNVVLRLAQPVPKHKNYKLYFDNWGFNVLAPFVPTDYQACVGDVNFHAVKWYDNRSVTLLSDYVGAHPVTEVERWDRSRKMVVQVPCPAVVREYNRHMGGVDLLDSLIALYRTKVRSKKWYHRMVFHFLDMTVVTALLLYRWDCDASDMLKEEQIRLYSFKSYIAQSLCKCRKNLERKREKSIMIDTLSESPNLPKNTMEYFFFLLKTKMCALEGNRAAMQ</sequence>
<keyword evidence="8" id="KW-1185">Reference proteome</keyword>
<protein>
    <submittedName>
        <fullName evidence="7">Protein FAM150B</fullName>
    </submittedName>
</protein>
<evidence type="ECO:0000256" key="2">
    <source>
        <dbReference type="ARBA" id="ARBA00022525"/>
    </source>
</evidence>
<gene>
    <name evidence="7" type="ORF">EOD39_5178</name>
</gene>
<evidence type="ECO:0000256" key="1">
    <source>
        <dbReference type="ARBA" id="ARBA00004613"/>
    </source>
</evidence>
<dbReference type="InterPro" id="IPR029364">
    <property type="entry name" value="ALKL1/2"/>
</dbReference>
<dbReference type="AlphaFoldDB" id="A0A444TW70"/>
<comment type="caution">
    <text evidence="7">The sequence shown here is derived from an EMBL/GenBank/DDBJ whole genome shotgun (WGS) entry which is preliminary data.</text>
</comment>
<evidence type="ECO:0000256" key="4">
    <source>
        <dbReference type="ARBA" id="ARBA00033741"/>
    </source>
</evidence>
<evidence type="ECO:0000259" key="6">
    <source>
        <dbReference type="Pfam" id="PF13843"/>
    </source>
</evidence>
<dbReference type="GO" id="GO:0030971">
    <property type="term" value="F:receptor tyrosine kinase binding"/>
    <property type="evidence" value="ECO:0007669"/>
    <property type="project" value="InterPro"/>
</dbReference>
<keyword evidence="2" id="KW-0964">Secreted</keyword>
<keyword evidence="3 5" id="KW-0732">Signal</keyword>
<feature type="chain" id="PRO_5019124241" evidence="5">
    <location>
        <begin position="23"/>
        <end position="509"/>
    </location>
</feature>
<comment type="subcellular location">
    <subcellularLocation>
        <location evidence="1">Secreted</location>
    </subcellularLocation>
</comment>
<accession>A0A444TW70</accession>
<dbReference type="GO" id="GO:0005125">
    <property type="term" value="F:cytokine activity"/>
    <property type="evidence" value="ECO:0007669"/>
    <property type="project" value="UniProtKB-ARBA"/>
</dbReference>
<feature type="signal peptide" evidence="5">
    <location>
        <begin position="1"/>
        <end position="22"/>
    </location>
</feature>
<dbReference type="InterPro" id="IPR029526">
    <property type="entry name" value="PGBD"/>
</dbReference>
<dbReference type="Proteomes" id="UP000289886">
    <property type="component" value="Unassembled WGS sequence"/>
</dbReference>
<comment type="similarity">
    <text evidence="4">Belongs to the ALKAL family.</text>
</comment>
<organism evidence="7 8">
    <name type="scientific">Acipenser ruthenus</name>
    <name type="common">Sterlet sturgeon</name>
    <dbReference type="NCBI Taxonomy" id="7906"/>
    <lineage>
        <taxon>Eukaryota</taxon>
        <taxon>Metazoa</taxon>
        <taxon>Chordata</taxon>
        <taxon>Craniata</taxon>
        <taxon>Vertebrata</taxon>
        <taxon>Euteleostomi</taxon>
        <taxon>Actinopterygii</taxon>
        <taxon>Chondrostei</taxon>
        <taxon>Acipenseriformes</taxon>
        <taxon>Acipenseridae</taxon>
        <taxon>Acipenser</taxon>
    </lineage>
</organism>
<dbReference type="GO" id="GO:0005576">
    <property type="term" value="C:extracellular region"/>
    <property type="evidence" value="ECO:0007669"/>
    <property type="project" value="UniProtKB-SubCell"/>
</dbReference>
<name>A0A444TW70_ACIRT</name>
<feature type="domain" description="PiggyBac transposable element-derived protein" evidence="6">
    <location>
        <begin position="332"/>
        <end position="422"/>
    </location>
</feature>
<dbReference type="GO" id="GO:0030298">
    <property type="term" value="F:receptor signaling protein tyrosine kinase activator activity"/>
    <property type="evidence" value="ECO:0007669"/>
    <property type="project" value="InterPro"/>
</dbReference>
<evidence type="ECO:0000256" key="3">
    <source>
        <dbReference type="ARBA" id="ARBA00022729"/>
    </source>
</evidence>
<dbReference type="Pfam" id="PF13843">
    <property type="entry name" value="DDE_Tnp_1_7"/>
    <property type="match status" value="1"/>
</dbReference>
<evidence type="ECO:0000256" key="5">
    <source>
        <dbReference type="SAM" id="SignalP"/>
    </source>
</evidence>
<reference evidence="7 8" key="1">
    <citation type="submission" date="2019-01" db="EMBL/GenBank/DDBJ databases">
        <title>Draft Genome and Complete Hox-Cluster Characterization of the Sterlet Sturgeon (Acipenser ruthenus).</title>
        <authorList>
            <person name="Wei Q."/>
        </authorList>
    </citation>
    <scope>NUCLEOTIDE SEQUENCE [LARGE SCALE GENOMIC DNA]</scope>
    <source>
        <strain evidence="7">WHYD16114868_AA</strain>
        <tissue evidence="7">Blood</tissue>
    </source>
</reference>